<name>A0A0F9G9E5_9ZZZZ</name>
<comment type="caution">
    <text evidence="1">The sequence shown here is derived from an EMBL/GenBank/DDBJ whole genome shotgun (WGS) entry which is preliminary data.</text>
</comment>
<reference evidence="1" key="1">
    <citation type="journal article" date="2015" name="Nature">
        <title>Complex archaea that bridge the gap between prokaryotes and eukaryotes.</title>
        <authorList>
            <person name="Spang A."/>
            <person name="Saw J.H."/>
            <person name="Jorgensen S.L."/>
            <person name="Zaremba-Niedzwiedzka K."/>
            <person name="Martijn J."/>
            <person name="Lind A.E."/>
            <person name="van Eijk R."/>
            <person name="Schleper C."/>
            <person name="Guy L."/>
            <person name="Ettema T.J."/>
        </authorList>
    </citation>
    <scope>NUCLEOTIDE SEQUENCE</scope>
</reference>
<dbReference type="EMBL" id="LAZR01018709">
    <property type="protein sequence ID" value="KKL95308.1"/>
    <property type="molecule type" value="Genomic_DNA"/>
</dbReference>
<dbReference type="AlphaFoldDB" id="A0A0F9G9E5"/>
<accession>A0A0F9G9E5</accession>
<gene>
    <name evidence="1" type="ORF">LCGC14_1855960</name>
</gene>
<organism evidence="1">
    <name type="scientific">marine sediment metagenome</name>
    <dbReference type="NCBI Taxonomy" id="412755"/>
    <lineage>
        <taxon>unclassified sequences</taxon>
        <taxon>metagenomes</taxon>
        <taxon>ecological metagenomes</taxon>
    </lineage>
</organism>
<proteinExistence type="predicted"/>
<evidence type="ECO:0000313" key="1">
    <source>
        <dbReference type="EMBL" id="KKL95308.1"/>
    </source>
</evidence>
<protein>
    <submittedName>
        <fullName evidence="1">Uncharacterized protein</fullName>
    </submittedName>
</protein>
<sequence>MIFIKRFIMKMLGGEWTAHYDYCNVFNEWNNPLTASGKPCSEDCANHPGSKVLLEKSGKIKEL</sequence>